<protein>
    <submittedName>
        <fullName evidence="1">Piso0_005194 protein</fullName>
    </submittedName>
</protein>
<evidence type="ECO:0000313" key="1">
    <source>
        <dbReference type="EMBL" id="CCE86690.1"/>
    </source>
</evidence>
<dbReference type="EMBL" id="FO082046">
    <property type="protein sequence ID" value="CCE86690.1"/>
    <property type="molecule type" value="Genomic_DNA"/>
</dbReference>
<sequence length="149" mass="16964">MVVPQHHSLAYMIRKRLPQHHCDPELQYSAQADVVSLSVNSDRRLTPGTLATPEAQTLRSILNVINSSGPRYQFFSRRSPSQLCRKSLQSRKGPVSIVGIRPLFNAIRRAIMVKTKKKKKKILFKCLTEKKKSPCLRCHWTLAPVSHPP</sequence>
<proteinExistence type="predicted"/>
<keyword evidence="2" id="KW-1185">Reference proteome</keyword>
<dbReference type="Proteomes" id="UP000005222">
    <property type="component" value="Chromosome N"/>
</dbReference>
<gene>
    <name evidence="1" type="primary">Piso0_005194</name>
    <name evidence="1" type="ORF">GNLVRS01_PISO0N09847g</name>
</gene>
<name>G8Y1I7_PICSO</name>
<dbReference type="HOGENOM" id="CLU_1750391_0_0_1"/>
<dbReference type="AlphaFoldDB" id="G8Y1I7"/>
<reference evidence="1 2" key="1">
    <citation type="journal article" date="2012" name="G3 (Bethesda)">
        <title>Pichia sorbitophila, an interspecies yeast hybrid reveals early steps of genome resolution following polyploidization.</title>
        <authorList>
            <person name="Leh Louis V."/>
            <person name="Despons L."/>
            <person name="Friedrich A."/>
            <person name="Martin T."/>
            <person name="Durrens P."/>
            <person name="Casaregola S."/>
            <person name="Neuveglise C."/>
            <person name="Fairhead C."/>
            <person name="Marck C."/>
            <person name="Cruz J.A."/>
            <person name="Straub M.L."/>
            <person name="Kugler V."/>
            <person name="Sacerdot C."/>
            <person name="Uzunov Z."/>
            <person name="Thierry A."/>
            <person name="Weiss S."/>
            <person name="Bleykasten C."/>
            <person name="De Montigny J."/>
            <person name="Jacques N."/>
            <person name="Jung P."/>
            <person name="Lemaire M."/>
            <person name="Mallet S."/>
            <person name="Morel G."/>
            <person name="Richard G.F."/>
            <person name="Sarkar A."/>
            <person name="Savel G."/>
            <person name="Schacherer J."/>
            <person name="Seret M.L."/>
            <person name="Talla E."/>
            <person name="Samson G."/>
            <person name="Jubin C."/>
            <person name="Poulain J."/>
            <person name="Vacherie B."/>
            <person name="Barbe V."/>
            <person name="Pelletier E."/>
            <person name="Sherman D.J."/>
            <person name="Westhof E."/>
            <person name="Weissenbach J."/>
            <person name="Baret P.V."/>
            <person name="Wincker P."/>
            <person name="Gaillardin C."/>
            <person name="Dujon B."/>
            <person name="Souciet J.L."/>
        </authorList>
    </citation>
    <scope>NUCLEOTIDE SEQUENCE [LARGE SCALE GENOMIC DNA]</scope>
    <source>
        <strain evidence="2">ATCC MYA-4447 / BCRC 22081 / CBS 7064 / NBRC 10061 / NRRL Y-12695</strain>
    </source>
</reference>
<organism evidence="1 2">
    <name type="scientific">Pichia sorbitophila (strain ATCC MYA-4447 / BCRC 22081 / CBS 7064 / NBRC 10061 / NRRL Y-12695)</name>
    <name type="common">Hybrid yeast</name>
    <dbReference type="NCBI Taxonomy" id="559304"/>
    <lineage>
        <taxon>Eukaryota</taxon>
        <taxon>Fungi</taxon>
        <taxon>Dikarya</taxon>
        <taxon>Ascomycota</taxon>
        <taxon>Saccharomycotina</taxon>
        <taxon>Pichiomycetes</taxon>
        <taxon>Debaryomycetaceae</taxon>
        <taxon>Millerozyma</taxon>
    </lineage>
</organism>
<evidence type="ECO:0000313" key="2">
    <source>
        <dbReference type="Proteomes" id="UP000005222"/>
    </source>
</evidence>
<dbReference type="InParanoid" id="G8Y1I7"/>
<accession>G8Y1I7</accession>